<keyword evidence="2" id="KW-0378">Hydrolase</keyword>
<evidence type="ECO:0000313" key="8">
    <source>
        <dbReference type="RefSeq" id="XP_050933113.1"/>
    </source>
</evidence>
<dbReference type="Pfam" id="PF00089">
    <property type="entry name" value="Trypsin"/>
    <property type="match status" value="2"/>
</dbReference>
<organism evidence="7 8">
    <name type="scientific">Lates calcarifer</name>
    <name type="common">Barramundi</name>
    <name type="synonym">Holocentrus calcarifer</name>
    <dbReference type="NCBI Taxonomy" id="8187"/>
    <lineage>
        <taxon>Eukaryota</taxon>
        <taxon>Metazoa</taxon>
        <taxon>Chordata</taxon>
        <taxon>Craniata</taxon>
        <taxon>Vertebrata</taxon>
        <taxon>Euteleostomi</taxon>
        <taxon>Actinopterygii</taxon>
        <taxon>Neopterygii</taxon>
        <taxon>Teleostei</taxon>
        <taxon>Neoteleostei</taxon>
        <taxon>Acanthomorphata</taxon>
        <taxon>Carangaria</taxon>
        <taxon>Carangaria incertae sedis</taxon>
        <taxon>Centropomidae</taxon>
        <taxon>Lates</taxon>
    </lineage>
</organism>
<keyword evidence="3" id="KW-0720">Serine protease</keyword>
<dbReference type="Gene3D" id="2.40.10.10">
    <property type="entry name" value="Trypsin-like serine proteases"/>
    <property type="match status" value="2"/>
</dbReference>
<dbReference type="InterPro" id="IPR009003">
    <property type="entry name" value="Peptidase_S1_PA"/>
</dbReference>
<sequence>MLHSFLLFYVLGQQALGSEIINGNEAPENTLLYMASLQVNGSHNCGGFLIRKDFVMTAAHCDGSAINIKDNEQCRVAGWGYTRTGGWTEDNLRVVDVSIINPQVCKKEWDGLPANVICAGGYGTNKGFCQGDSGGPLVCSGKAVGVVSFNKYRNCNYPDVPNVYTDISKYLVWINSVSDHLDHPHTLKITQYPMVCVIE</sequence>
<dbReference type="PANTHER" id="PTHR24271:SF87">
    <property type="entry name" value="ARGININE ESTERASE-LIKE-RELATED"/>
    <property type="match status" value="1"/>
</dbReference>
<dbReference type="SMART" id="SM00020">
    <property type="entry name" value="Tryp_SPc"/>
    <property type="match status" value="1"/>
</dbReference>
<dbReference type="GO" id="GO:0004252">
    <property type="term" value="F:serine-type endopeptidase activity"/>
    <property type="evidence" value="ECO:0007669"/>
    <property type="project" value="InterPro"/>
</dbReference>
<dbReference type="InterPro" id="IPR001254">
    <property type="entry name" value="Trypsin_dom"/>
</dbReference>
<dbReference type="FunFam" id="2.40.10.10:FF:000036">
    <property type="entry name" value="Trypsin beta"/>
    <property type="match status" value="1"/>
</dbReference>
<dbReference type="PANTHER" id="PTHR24271">
    <property type="entry name" value="KALLIKREIN-RELATED"/>
    <property type="match status" value="1"/>
</dbReference>
<dbReference type="Proteomes" id="UP000694890">
    <property type="component" value="Linkage group LG17"/>
</dbReference>
<dbReference type="AlphaFoldDB" id="A0AAJ8BK57"/>
<keyword evidence="4" id="KW-1015">Disulfide bond</keyword>
<dbReference type="SUPFAM" id="SSF50494">
    <property type="entry name" value="Trypsin-like serine proteases"/>
    <property type="match status" value="1"/>
</dbReference>
<evidence type="ECO:0000256" key="4">
    <source>
        <dbReference type="ARBA" id="ARBA00023157"/>
    </source>
</evidence>
<dbReference type="GO" id="GO:0006508">
    <property type="term" value="P:proteolysis"/>
    <property type="evidence" value="ECO:0007669"/>
    <property type="project" value="UniProtKB-KW"/>
</dbReference>
<keyword evidence="5" id="KW-0732">Signal</keyword>
<dbReference type="CDD" id="cd00190">
    <property type="entry name" value="Tryp_SPc"/>
    <property type="match status" value="1"/>
</dbReference>
<dbReference type="PROSITE" id="PS50240">
    <property type="entry name" value="TRYPSIN_DOM"/>
    <property type="match status" value="1"/>
</dbReference>
<name>A0AAJ8BK57_LATCA</name>
<proteinExistence type="predicted"/>
<evidence type="ECO:0000256" key="1">
    <source>
        <dbReference type="ARBA" id="ARBA00022670"/>
    </source>
</evidence>
<feature type="domain" description="Peptidase S1" evidence="6">
    <location>
        <begin position="20"/>
        <end position="179"/>
    </location>
</feature>
<evidence type="ECO:0000256" key="3">
    <source>
        <dbReference type="ARBA" id="ARBA00022825"/>
    </source>
</evidence>
<dbReference type="KEGG" id="lcf:108877281"/>
<dbReference type="RefSeq" id="XP_050933113.1">
    <property type="nucleotide sequence ID" value="XM_051077156.1"/>
</dbReference>
<accession>A0AAJ8BK57</accession>
<gene>
    <name evidence="8" type="primary">LOC108877281</name>
</gene>
<dbReference type="GeneID" id="108877281"/>
<reference evidence="8" key="1">
    <citation type="submission" date="2025-08" db="UniProtKB">
        <authorList>
            <consortium name="RefSeq"/>
        </authorList>
    </citation>
    <scope>IDENTIFICATION</scope>
    <source>
        <tissue evidence="8">Brain</tissue>
    </source>
</reference>
<dbReference type="PROSITE" id="PS00134">
    <property type="entry name" value="TRYPSIN_HIS"/>
    <property type="match status" value="1"/>
</dbReference>
<dbReference type="InterPro" id="IPR043504">
    <property type="entry name" value="Peptidase_S1_PA_chymotrypsin"/>
</dbReference>
<evidence type="ECO:0000256" key="2">
    <source>
        <dbReference type="ARBA" id="ARBA00022801"/>
    </source>
</evidence>
<evidence type="ECO:0000256" key="5">
    <source>
        <dbReference type="SAM" id="SignalP"/>
    </source>
</evidence>
<dbReference type="InterPro" id="IPR018114">
    <property type="entry name" value="TRYPSIN_HIS"/>
</dbReference>
<keyword evidence="1" id="KW-0645">Protease</keyword>
<protein>
    <submittedName>
        <fullName evidence="8">Kallikrein-12 isoform X1</fullName>
    </submittedName>
</protein>
<feature type="chain" id="PRO_5042484636" evidence="5">
    <location>
        <begin position="18"/>
        <end position="199"/>
    </location>
</feature>
<evidence type="ECO:0000313" key="7">
    <source>
        <dbReference type="Proteomes" id="UP000694890"/>
    </source>
</evidence>
<dbReference type="PRINTS" id="PR00722">
    <property type="entry name" value="CHYMOTRYPSIN"/>
</dbReference>
<evidence type="ECO:0000259" key="6">
    <source>
        <dbReference type="PROSITE" id="PS50240"/>
    </source>
</evidence>
<feature type="signal peptide" evidence="5">
    <location>
        <begin position="1"/>
        <end position="17"/>
    </location>
</feature>
<dbReference type="InterPro" id="IPR001314">
    <property type="entry name" value="Peptidase_S1A"/>
</dbReference>